<dbReference type="OrthoDB" id="416253at2759"/>
<reference evidence="2 3" key="1">
    <citation type="submission" date="2019-05" db="EMBL/GenBank/DDBJ databases">
        <title>Another draft genome of Portunus trituberculatus and its Hox gene families provides insights of decapod evolution.</title>
        <authorList>
            <person name="Jeong J.-H."/>
            <person name="Song I."/>
            <person name="Kim S."/>
            <person name="Choi T."/>
            <person name="Kim D."/>
            <person name="Ryu S."/>
            <person name="Kim W."/>
        </authorList>
    </citation>
    <scope>NUCLEOTIDE SEQUENCE [LARGE SCALE GENOMIC DNA]</scope>
    <source>
        <tissue evidence="2">Muscle</tissue>
    </source>
</reference>
<dbReference type="GO" id="GO:0016491">
    <property type="term" value="F:oxidoreductase activity"/>
    <property type="evidence" value="ECO:0007669"/>
    <property type="project" value="InterPro"/>
</dbReference>
<feature type="transmembrane region" description="Helical" evidence="1">
    <location>
        <begin position="75"/>
        <end position="93"/>
    </location>
</feature>
<dbReference type="SUPFAM" id="SSF51430">
    <property type="entry name" value="NAD(P)-linked oxidoreductase"/>
    <property type="match status" value="1"/>
</dbReference>
<evidence type="ECO:0000313" key="2">
    <source>
        <dbReference type="EMBL" id="MPC86038.1"/>
    </source>
</evidence>
<proteinExistence type="predicted"/>
<accession>A0A5B7IZG2</accession>
<name>A0A5B7IZG2_PORTR</name>
<dbReference type="PANTHER" id="PTHR11732">
    <property type="entry name" value="ALDO/KETO REDUCTASE"/>
    <property type="match status" value="1"/>
</dbReference>
<dbReference type="InterPro" id="IPR020471">
    <property type="entry name" value="AKR"/>
</dbReference>
<comment type="caution">
    <text evidence="2">The sequence shown here is derived from an EMBL/GenBank/DDBJ whole genome shotgun (WGS) entry which is preliminary data.</text>
</comment>
<dbReference type="Gene3D" id="3.20.20.100">
    <property type="entry name" value="NADP-dependent oxidoreductase domain"/>
    <property type="match status" value="1"/>
</dbReference>
<keyword evidence="1" id="KW-0472">Membrane</keyword>
<gene>
    <name evidence="2" type="primary">Akr1c18</name>
    <name evidence="2" type="ORF">E2C01_080850</name>
</gene>
<dbReference type="AlphaFoldDB" id="A0A5B7IZG2"/>
<dbReference type="Proteomes" id="UP000324222">
    <property type="component" value="Unassembled WGS sequence"/>
</dbReference>
<keyword evidence="1" id="KW-0812">Transmembrane</keyword>
<keyword evidence="3" id="KW-1185">Reference proteome</keyword>
<keyword evidence="1" id="KW-1133">Transmembrane helix</keyword>
<evidence type="ECO:0000256" key="1">
    <source>
        <dbReference type="SAM" id="Phobius"/>
    </source>
</evidence>
<dbReference type="EMBL" id="VSRR010070318">
    <property type="protein sequence ID" value="MPC86038.1"/>
    <property type="molecule type" value="Genomic_DNA"/>
</dbReference>
<protein>
    <submittedName>
        <fullName evidence="2">Aldo-keto reductase family 1 member C18</fullName>
    </submittedName>
</protein>
<dbReference type="InterPro" id="IPR036812">
    <property type="entry name" value="NAD(P)_OxRdtase_dom_sf"/>
</dbReference>
<evidence type="ECO:0000313" key="3">
    <source>
        <dbReference type="Proteomes" id="UP000324222"/>
    </source>
</evidence>
<organism evidence="2 3">
    <name type="scientific">Portunus trituberculatus</name>
    <name type="common">Swimming crab</name>
    <name type="synonym">Neptunus trituberculatus</name>
    <dbReference type="NCBI Taxonomy" id="210409"/>
    <lineage>
        <taxon>Eukaryota</taxon>
        <taxon>Metazoa</taxon>
        <taxon>Ecdysozoa</taxon>
        <taxon>Arthropoda</taxon>
        <taxon>Crustacea</taxon>
        <taxon>Multicrustacea</taxon>
        <taxon>Malacostraca</taxon>
        <taxon>Eumalacostraca</taxon>
        <taxon>Eucarida</taxon>
        <taxon>Decapoda</taxon>
        <taxon>Pleocyemata</taxon>
        <taxon>Brachyura</taxon>
        <taxon>Eubrachyura</taxon>
        <taxon>Portunoidea</taxon>
        <taxon>Portunidae</taxon>
        <taxon>Portuninae</taxon>
        <taxon>Portunus</taxon>
    </lineage>
</organism>
<sequence>MIGNREKDVSKFLQKSLNMLGLTYVDLYLIHCPVGFIGKDDNDIKPKDEEGNTVLDFETNLEGIWRGMEAQVYMILNRSGSLLLSFFFFFFFYP</sequence>